<dbReference type="Gene3D" id="2.40.33.20">
    <property type="entry name" value="PK beta-barrel domain-like"/>
    <property type="match status" value="1"/>
</dbReference>
<dbReference type="SUPFAM" id="SSF50800">
    <property type="entry name" value="PK beta-barrel domain-like"/>
    <property type="match status" value="1"/>
</dbReference>
<dbReference type="AlphaFoldDB" id="A8F5V3"/>
<gene>
    <name evidence="2" type="ordered locus">Tlet_0971</name>
</gene>
<dbReference type="HOGENOM" id="CLU_122785_1_0_0"/>
<dbReference type="PANTHER" id="PTHR36930:SF1">
    <property type="entry name" value="MOSC DOMAIN-CONTAINING PROTEIN"/>
    <property type="match status" value="1"/>
</dbReference>
<reference evidence="2 3" key="2">
    <citation type="journal article" date="2009" name="Proc. Natl. Acad. Sci. U.S.A.">
        <title>On the chimeric nature, thermophilic origin, and phylogenetic placement of the Thermotogales.</title>
        <authorList>
            <person name="Zhaxybayeva O."/>
            <person name="Swithers K.S."/>
            <person name="Lapierre P."/>
            <person name="Fournier G.P."/>
            <person name="Bickhart D.M."/>
            <person name="DeBoy R.T."/>
            <person name="Nelson K.E."/>
            <person name="Nesbo C.L."/>
            <person name="Doolittle W.F."/>
            <person name="Gogarten J.P."/>
            <person name="Noll K.M."/>
        </authorList>
    </citation>
    <scope>NUCLEOTIDE SEQUENCE [LARGE SCALE GENOMIC DNA]</scope>
    <source>
        <strain evidence="3">ATCC BAA-301 / DSM 14385 / NBRC 107922 / TMO</strain>
    </source>
</reference>
<dbReference type="InterPro" id="IPR011037">
    <property type="entry name" value="Pyrv_Knase-like_insert_dom_sf"/>
</dbReference>
<dbReference type="InterPro" id="IPR005302">
    <property type="entry name" value="MoCF_Sase_C"/>
</dbReference>
<dbReference type="PROSITE" id="PS51340">
    <property type="entry name" value="MOSC"/>
    <property type="match status" value="1"/>
</dbReference>
<evidence type="ECO:0000259" key="1">
    <source>
        <dbReference type="PROSITE" id="PS51340"/>
    </source>
</evidence>
<protein>
    <submittedName>
        <fullName evidence="2">MOSC domain containing protein</fullName>
    </submittedName>
</protein>
<dbReference type="eggNOG" id="COG2258">
    <property type="taxonomic scope" value="Bacteria"/>
</dbReference>
<sequence length="150" mass="16559">MTKIYGKIISINVSKVKGVKKTPVEEVILVENHGISGDAHAGNWHRQISMLSIESIEKARKWGIDVNAGDFAENITIEGVEVWKLPLKTRAIIGTVELEISQIGKQCHDKCEIAKIVGRCVMPAEGIFLKVLRGGKIKVNDVVEFCIPDK</sequence>
<proteinExistence type="predicted"/>
<dbReference type="GO" id="GO:0030170">
    <property type="term" value="F:pyridoxal phosphate binding"/>
    <property type="evidence" value="ECO:0007669"/>
    <property type="project" value="InterPro"/>
</dbReference>
<dbReference type="RefSeq" id="WP_012003018.1">
    <property type="nucleotide sequence ID" value="NC_009828.1"/>
</dbReference>
<name>A8F5V3_PSELT</name>
<dbReference type="STRING" id="416591.Tlet_0971"/>
<reference evidence="2 3" key="1">
    <citation type="submission" date="2007-08" db="EMBL/GenBank/DDBJ databases">
        <title>Complete sequence of Thermotoga lettingae TMO.</title>
        <authorList>
            <consortium name="US DOE Joint Genome Institute"/>
            <person name="Copeland A."/>
            <person name="Lucas S."/>
            <person name="Lapidus A."/>
            <person name="Barry K."/>
            <person name="Glavina del Rio T."/>
            <person name="Dalin E."/>
            <person name="Tice H."/>
            <person name="Pitluck S."/>
            <person name="Foster B."/>
            <person name="Bruce D."/>
            <person name="Schmutz J."/>
            <person name="Larimer F."/>
            <person name="Land M."/>
            <person name="Hauser L."/>
            <person name="Kyrpides N."/>
            <person name="Mikhailova N."/>
            <person name="Nelson K."/>
            <person name="Gogarten J.P."/>
            <person name="Noll K."/>
            <person name="Richardson P."/>
        </authorList>
    </citation>
    <scope>NUCLEOTIDE SEQUENCE [LARGE SCALE GENOMIC DNA]</scope>
    <source>
        <strain evidence="3">ATCC BAA-301 / DSM 14385 / NBRC 107922 / TMO</strain>
    </source>
</reference>
<dbReference type="GO" id="GO:0030151">
    <property type="term" value="F:molybdenum ion binding"/>
    <property type="evidence" value="ECO:0007669"/>
    <property type="project" value="InterPro"/>
</dbReference>
<keyword evidence="3" id="KW-1185">Reference proteome</keyword>
<dbReference type="Pfam" id="PF03473">
    <property type="entry name" value="MOSC"/>
    <property type="match status" value="1"/>
</dbReference>
<evidence type="ECO:0000313" key="3">
    <source>
        <dbReference type="Proteomes" id="UP000002016"/>
    </source>
</evidence>
<dbReference type="EMBL" id="CP000812">
    <property type="protein sequence ID" value="ABV33537.1"/>
    <property type="molecule type" value="Genomic_DNA"/>
</dbReference>
<dbReference type="GO" id="GO:0003824">
    <property type="term" value="F:catalytic activity"/>
    <property type="evidence" value="ECO:0007669"/>
    <property type="project" value="InterPro"/>
</dbReference>
<dbReference type="KEGG" id="tle:Tlet_0971"/>
<evidence type="ECO:0000313" key="2">
    <source>
        <dbReference type="EMBL" id="ABV33537.1"/>
    </source>
</evidence>
<organism evidence="2 3">
    <name type="scientific">Pseudothermotoga lettingae (strain ATCC BAA-301 / DSM 14385 / NBRC 107922 / TMO)</name>
    <name type="common">Thermotoga lettingae</name>
    <dbReference type="NCBI Taxonomy" id="416591"/>
    <lineage>
        <taxon>Bacteria</taxon>
        <taxon>Thermotogati</taxon>
        <taxon>Thermotogota</taxon>
        <taxon>Thermotogae</taxon>
        <taxon>Thermotogales</taxon>
        <taxon>Thermotogaceae</taxon>
        <taxon>Pseudothermotoga</taxon>
    </lineage>
</organism>
<feature type="domain" description="MOSC" evidence="1">
    <location>
        <begin position="22"/>
        <end position="146"/>
    </location>
</feature>
<dbReference type="InterPro" id="IPR052716">
    <property type="entry name" value="MOSC_domain"/>
</dbReference>
<dbReference type="PANTHER" id="PTHR36930">
    <property type="entry name" value="METAL-SULFUR CLUSTER BIOSYNTHESIS PROTEINS YUAD-RELATED"/>
    <property type="match status" value="1"/>
</dbReference>
<accession>A8F5V3</accession>
<dbReference type="Proteomes" id="UP000002016">
    <property type="component" value="Chromosome"/>
</dbReference>